<reference evidence="2 3" key="1">
    <citation type="submission" date="2018-04" db="EMBL/GenBank/DDBJ databases">
        <title>Novel species isolated from glacier.</title>
        <authorList>
            <person name="Liu Q."/>
            <person name="Xin Y.-H."/>
        </authorList>
    </citation>
    <scope>NUCLEOTIDE SEQUENCE [LARGE SCALE GENOMIC DNA]</scope>
    <source>
        <strain evidence="2 3">GT1R17</strain>
    </source>
</reference>
<dbReference type="Proteomes" id="UP000244248">
    <property type="component" value="Unassembled WGS sequence"/>
</dbReference>
<dbReference type="PANTHER" id="PTHR43194">
    <property type="entry name" value="HYDROLASE ALPHA/BETA FOLD FAMILY"/>
    <property type="match status" value="1"/>
</dbReference>
<protein>
    <submittedName>
        <fullName evidence="2">Alpha/beta hydrolase</fullName>
    </submittedName>
</protein>
<gene>
    <name evidence="2" type="ORF">CJD38_04280</name>
</gene>
<keyword evidence="3" id="KW-1185">Reference proteome</keyword>
<dbReference type="SUPFAM" id="SSF53474">
    <property type="entry name" value="alpha/beta-Hydrolases"/>
    <property type="match status" value="1"/>
</dbReference>
<dbReference type="RefSeq" id="WP_107939100.1">
    <property type="nucleotide sequence ID" value="NZ_QANS01000002.1"/>
</dbReference>
<keyword evidence="2" id="KW-0378">Hydrolase</keyword>
<comment type="caution">
    <text evidence="2">The sequence shown here is derived from an EMBL/GenBank/DDBJ whole genome shotgun (WGS) entry which is preliminary data.</text>
</comment>
<dbReference type="GO" id="GO:0016787">
    <property type="term" value="F:hydrolase activity"/>
    <property type="evidence" value="ECO:0007669"/>
    <property type="project" value="UniProtKB-KW"/>
</dbReference>
<organism evidence="2 3">
    <name type="scientific">Stenotrophobium rhamnosiphilum</name>
    <dbReference type="NCBI Taxonomy" id="2029166"/>
    <lineage>
        <taxon>Bacteria</taxon>
        <taxon>Pseudomonadati</taxon>
        <taxon>Pseudomonadota</taxon>
        <taxon>Gammaproteobacteria</taxon>
        <taxon>Nevskiales</taxon>
        <taxon>Nevskiaceae</taxon>
        <taxon>Stenotrophobium</taxon>
    </lineage>
</organism>
<dbReference type="OrthoDB" id="5853561at2"/>
<evidence type="ECO:0000313" key="2">
    <source>
        <dbReference type="EMBL" id="PTU31909.1"/>
    </source>
</evidence>
<dbReference type="InterPro" id="IPR000073">
    <property type="entry name" value="AB_hydrolase_1"/>
</dbReference>
<dbReference type="EMBL" id="QANS01000002">
    <property type="protein sequence ID" value="PTU31909.1"/>
    <property type="molecule type" value="Genomic_DNA"/>
</dbReference>
<sequence>MSNKSSGAAAPSYPDTLPLPEVYEGGAGTPLVLIHGFGGNWRMWKPVLAQLEKHHRVIVPTLPGHSGGLPLARRATPATIADALAVQLRARGLDQAHVVGQSLGGYMAVEMARRGVARSVLGLSPGGAWKDASHQQALLKRIRGTFKLMPYILPLVKLLVGVKSLRKLILKDEMEHGDRMSAAEVRGMLHHGMNCSIAHEFLDDGIAQIKRLPKENTTPVRIVWCGNDRVLTFNEFGQPFLDILGLKTHGVLPGCGHNPMYDDPAGVANAILEFTRSVETGKLP</sequence>
<name>A0A2T5MH91_9GAMM</name>
<evidence type="ECO:0000259" key="1">
    <source>
        <dbReference type="Pfam" id="PF12697"/>
    </source>
</evidence>
<proteinExistence type="predicted"/>
<dbReference type="AlphaFoldDB" id="A0A2T5MH91"/>
<accession>A0A2T5MH91</accession>
<dbReference type="InterPro" id="IPR029058">
    <property type="entry name" value="AB_hydrolase_fold"/>
</dbReference>
<dbReference type="InterPro" id="IPR050228">
    <property type="entry name" value="Carboxylesterase_BioH"/>
</dbReference>
<feature type="domain" description="AB hydrolase-1" evidence="1">
    <location>
        <begin position="31"/>
        <end position="270"/>
    </location>
</feature>
<dbReference type="Pfam" id="PF12697">
    <property type="entry name" value="Abhydrolase_6"/>
    <property type="match status" value="1"/>
</dbReference>
<dbReference type="Gene3D" id="3.40.50.1820">
    <property type="entry name" value="alpha/beta hydrolase"/>
    <property type="match status" value="1"/>
</dbReference>
<dbReference type="PANTHER" id="PTHR43194:SF5">
    <property type="entry name" value="PIMELOYL-[ACYL-CARRIER PROTEIN] METHYL ESTER ESTERASE"/>
    <property type="match status" value="1"/>
</dbReference>
<evidence type="ECO:0000313" key="3">
    <source>
        <dbReference type="Proteomes" id="UP000244248"/>
    </source>
</evidence>